<comment type="caution">
    <text evidence="1">The sequence shown here is derived from an EMBL/GenBank/DDBJ whole genome shotgun (WGS) entry which is preliminary data.</text>
</comment>
<accession>A0AAV4HZV5</accession>
<evidence type="ECO:0000313" key="2">
    <source>
        <dbReference type="Proteomes" id="UP000762676"/>
    </source>
</evidence>
<name>A0AAV4HZV5_9GAST</name>
<sequence length="113" mass="12648">MLGRGVEKSNCHAMVSRLEAMVDKSHKNLLDKRADEFRSKKASFSCCRDSEKAESAVSDARNGKAKDITKMEKKSKQSSALLKKADKDYTEAAYLAESARQDWDMTVARVSIK</sequence>
<dbReference type="EMBL" id="BMAT01005931">
    <property type="protein sequence ID" value="GFS02782.1"/>
    <property type="molecule type" value="Genomic_DNA"/>
</dbReference>
<dbReference type="Gene3D" id="1.20.1270.60">
    <property type="entry name" value="Arfaptin homology (AH) domain/BAR domain"/>
    <property type="match status" value="1"/>
</dbReference>
<organism evidence="1 2">
    <name type="scientific">Elysia marginata</name>
    <dbReference type="NCBI Taxonomy" id="1093978"/>
    <lineage>
        <taxon>Eukaryota</taxon>
        <taxon>Metazoa</taxon>
        <taxon>Spiralia</taxon>
        <taxon>Lophotrochozoa</taxon>
        <taxon>Mollusca</taxon>
        <taxon>Gastropoda</taxon>
        <taxon>Heterobranchia</taxon>
        <taxon>Euthyneura</taxon>
        <taxon>Panpulmonata</taxon>
        <taxon>Sacoglossa</taxon>
        <taxon>Placobranchoidea</taxon>
        <taxon>Plakobranchidae</taxon>
        <taxon>Elysia</taxon>
    </lineage>
</organism>
<dbReference type="SUPFAM" id="SSF103657">
    <property type="entry name" value="BAR/IMD domain-like"/>
    <property type="match status" value="1"/>
</dbReference>
<evidence type="ECO:0000313" key="1">
    <source>
        <dbReference type="EMBL" id="GFS02782.1"/>
    </source>
</evidence>
<reference evidence="1 2" key="1">
    <citation type="journal article" date="2021" name="Elife">
        <title>Chloroplast acquisition without the gene transfer in kleptoplastic sea slugs, Plakobranchus ocellatus.</title>
        <authorList>
            <person name="Maeda T."/>
            <person name="Takahashi S."/>
            <person name="Yoshida T."/>
            <person name="Shimamura S."/>
            <person name="Takaki Y."/>
            <person name="Nagai Y."/>
            <person name="Toyoda A."/>
            <person name="Suzuki Y."/>
            <person name="Arimoto A."/>
            <person name="Ishii H."/>
            <person name="Satoh N."/>
            <person name="Nishiyama T."/>
            <person name="Hasebe M."/>
            <person name="Maruyama T."/>
            <person name="Minagawa J."/>
            <person name="Obokata J."/>
            <person name="Shigenobu S."/>
        </authorList>
    </citation>
    <scope>NUCLEOTIDE SEQUENCE [LARGE SCALE GENOMIC DNA]</scope>
</reference>
<protein>
    <submittedName>
        <fullName evidence="1">Nostrin-like isoform X3</fullName>
    </submittedName>
</protein>
<dbReference type="InterPro" id="IPR027267">
    <property type="entry name" value="AH/BAR_dom_sf"/>
</dbReference>
<proteinExistence type="predicted"/>
<dbReference type="AlphaFoldDB" id="A0AAV4HZV5"/>
<dbReference type="Proteomes" id="UP000762676">
    <property type="component" value="Unassembled WGS sequence"/>
</dbReference>
<keyword evidence="2" id="KW-1185">Reference proteome</keyword>
<gene>
    <name evidence="1" type="ORF">ElyMa_002872500</name>
</gene>